<dbReference type="OrthoDB" id="410267at2759"/>
<evidence type="ECO:0000313" key="8">
    <source>
        <dbReference type="EMBL" id="TXG49434.1"/>
    </source>
</evidence>
<feature type="domain" description="NFD4 C-terminal" evidence="7">
    <location>
        <begin position="244"/>
        <end position="362"/>
    </location>
</feature>
<feature type="transmembrane region" description="Helical" evidence="5">
    <location>
        <begin position="221"/>
        <end position="239"/>
    </location>
</feature>
<dbReference type="Pfam" id="PF23262">
    <property type="entry name" value="NFD4_C"/>
    <property type="match status" value="1"/>
</dbReference>
<dbReference type="Proteomes" id="UP000323000">
    <property type="component" value="Chromosome 12"/>
</dbReference>
<evidence type="ECO:0000256" key="5">
    <source>
        <dbReference type="SAM" id="Phobius"/>
    </source>
</evidence>
<name>A0A5C7GXF5_9ROSI</name>
<comment type="subcellular location">
    <subcellularLocation>
        <location evidence="1">Membrane</location>
        <topology evidence="1">Multi-pass membrane protein</topology>
    </subcellularLocation>
</comment>
<evidence type="ECO:0000259" key="6">
    <source>
        <dbReference type="Pfam" id="PF06813"/>
    </source>
</evidence>
<evidence type="ECO:0000256" key="4">
    <source>
        <dbReference type="ARBA" id="ARBA00023136"/>
    </source>
</evidence>
<feature type="transmembrane region" description="Helical" evidence="5">
    <location>
        <begin position="245"/>
        <end position="267"/>
    </location>
</feature>
<keyword evidence="2 5" id="KW-0812">Transmembrane</keyword>
<dbReference type="GO" id="GO:0016020">
    <property type="term" value="C:membrane"/>
    <property type="evidence" value="ECO:0007669"/>
    <property type="project" value="UniProtKB-SubCell"/>
</dbReference>
<dbReference type="SUPFAM" id="SSF103473">
    <property type="entry name" value="MFS general substrate transporter"/>
    <property type="match status" value="1"/>
</dbReference>
<dbReference type="EMBL" id="VAHF01000012">
    <property type="protein sequence ID" value="TXG49434.1"/>
    <property type="molecule type" value="Genomic_DNA"/>
</dbReference>
<feature type="transmembrane region" description="Helical" evidence="5">
    <location>
        <begin position="95"/>
        <end position="115"/>
    </location>
</feature>
<reference evidence="9" key="1">
    <citation type="journal article" date="2019" name="Gigascience">
        <title>De novo genome assembly of the endangered Acer yangbiense, a plant species with extremely small populations endemic to Yunnan Province, China.</title>
        <authorList>
            <person name="Yang J."/>
            <person name="Wariss H.M."/>
            <person name="Tao L."/>
            <person name="Zhang R."/>
            <person name="Yun Q."/>
            <person name="Hollingsworth P."/>
            <person name="Dao Z."/>
            <person name="Luo G."/>
            <person name="Guo H."/>
            <person name="Ma Y."/>
            <person name="Sun W."/>
        </authorList>
    </citation>
    <scope>NUCLEOTIDE SEQUENCE [LARGE SCALE GENOMIC DNA]</scope>
    <source>
        <strain evidence="9">cv. Malutang</strain>
    </source>
</reference>
<evidence type="ECO:0000259" key="7">
    <source>
        <dbReference type="Pfam" id="PF23262"/>
    </source>
</evidence>
<evidence type="ECO:0000256" key="2">
    <source>
        <dbReference type="ARBA" id="ARBA00022692"/>
    </source>
</evidence>
<gene>
    <name evidence="8" type="ORF">EZV62_025309</name>
</gene>
<feature type="transmembrane region" description="Helical" evidence="5">
    <location>
        <begin position="192"/>
        <end position="209"/>
    </location>
</feature>
<keyword evidence="9" id="KW-1185">Reference proteome</keyword>
<dbReference type="AlphaFoldDB" id="A0A5C7GXF5"/>
<proteinExistence type="predicted"/>
<feature type="transmembrane region" description="Helical" evidence="5">
    <location>
        <begin position="62"/>
        <end position="83"/>
    </location>
</feature>
<evidence type="ECO:0000256" key="1">
    <source>
        <dbReference type="ARBA" id="ARBA00004141"/>
    </source>
</evidence>
<accession>A0A5C7GXF5</accession>
<comment type="caution">
    <text evidence="8">The sequence shown here is derived from an EMBL/GenBank/DDBJ whole genome shotgun (WGS) entry which is preliminary data.</text>
</comment>
<dbReference type="InterPro" id="IPR010658">
    <property type="entry name" value="Nodulin-like"/>
</dbReference>
<feature type="transmembrane region" description="Helical" evidence="5">
    <location>
        <begin position="334"/>
        <end position="354"/>
    </location>
</feature>
<dbReference type="Pfam" id="PF06813">
    <property type="entry name" value="Nodulin-like"/>
    <property type="match status" value="1"/>
</dbReference>
<dbReference type="PANTHER" id="PTHR21576:SF110">
    <property type="entry name" value="PROTEIN NUCLEAR FUSION DEFECTIVE 4-LIKE"/>
    <property type="match status" value="1"/>
</dbReference>
<keyword evidence="4 5" id="KW-0472">Membrane</keyword>
<evidence type="ECO:0000256" key="3">
    <source>
        <dbReference type="ARBA" id="ARBA00022989"/>
    </source>
</evidence>
<keyword evidence="3 5" id="KW-1133">Transmembrane helix</keyword>
<sequence>MATDIGGSGGGGCCGYLFQVISGRWFMMFASFLIMVGADTCKDLGANVCVLSGLLAEVAPPWFVLLVGSVMNFAGYFMNWLALMKKISKPKVWQMCLYICIGANSQIFANTGSLVTCVKNFPESRGMMLGIMKGFVGLSGAFLTQLYLSIYGNDAKSIILLIGWLPALISLIFVYTIRPLKVSTHPNELKVFYQYLYITIALALLMMALTIAQKEVHFSHYAYVGSSVAVSLSNILIAYPFSGSVYIASVLVGFSYGAQLTLLFIIISELFGLKYYSTLFNCGQLASPLGSYVLSVVVVGKLYDKEAFKQLVEKGMTRAMVKELTCIGKQCYKLSFLVLAGVNIFGALVTFILVMRTRKYYSGDIYKRFKDEMAVADSKQIAGK</sequence>
<feature type="transmembrane region" description="Helical" evidence="5">
    <location>
        <begin position="158"/>
        <end position="177"/>
    </location>
</feature>
<protein>
    <submittedName>
        <fullName evidence="8">Uncharacterized protein</fullName>
    </submittedName>
</protein>
<organism evidence="8 9">
    <name type="scientific">Acer yangbiense</name>
    <dbReference type="NCBI Taxonomy" id="1000413"/>
    <lineage>
        <taxon>Eukaryota</taxon>
        <taxon>Viridiplantae</taxon>
        <taxon>Streptophyta</taxon>
        <taxon>Embryophyta</taxon>
        <taxon>Tracheophyta</taxon>
        <taxon>Spermatophyta</taxon>
        <taxon>Magnoliopsida</taxon>
        <taxon>eudicotyledons</taxon>
        <taxon>Gunneridae</taxon>
        <taxon>Pentapetalae</taxon>
        <taxon>rosids</taxon>
        <taxon>malvids</taxon>
        <taxon>Sapindales</taxon>
        <taxon>Sapindaceae</taxon>
        <taxon>Hippocastanoideae</taxon>
        <taxon>Acereae</taxon>
        <taxon>Acer</taxon>
    </lineage>
</organism>
<feature type="domain" description="Nodulin-like" evidence="6">
    <location>
        <begin position="41"/>
        <end position="238"/>
    </location>
</feature>
<dbReference type="PANTHER" id="PTHR21576">
    <property type="entry name" value="UNCHARACTERIZED NODULIN-LIKE PROTEIN"/>
    <property type="match status" value="1"/>
</dbReference>
<dbReference type="InterPro" id="IPR056555">
    <property type="entry name" value="NFD4_C"/>
</dbReference>
<dbReference type="InterPro" id="IPR036259">
    <property type="entry name" value="MFS_trans_sf"/>
</dbReference>
<evidence type="ECO:0000313" key="9">
    <source>
        <dbReference type="Proteomes" id="UP000323000"/>
    </source>
</evidence>
<feature type="transmembrane region" description="Helical" evidence="5">
    <location>
        <begin position="127"/>
        <end position="151"/>
    </location>
</feature>